<evidence type="ECO:0000256" key="1">
    <source>
        <dbReference type="ARBA" id="ARBA00007865"/>
    </source>
</evidence>
<dbReference type="RefSeq" id="XP_062626619.1">
    <property type="nucleotide sequence ID" value="XM_062770635.1"/>
</dbReference>
<evidence type="ECO:0000313" key="2">
    <source>
        <dbReference type="EMBL" id="WOO80587.1"/>
    </source>
</evidence>
<dbReference type="InterPro" id="IPR037175">
    <property type="entry name" value="KFase_sf"/>
</dbReference>
<reference evidence="2" key="1">
    <citation type="submission" date="2023-10" db="EMBL/GenBank/DDBJ databases">
        <authorList>
            <person name="Noh H."/>
        </authorList>
    </citation>
    <scope>NUCLEOTIDE SEQUENCE</scope>
    <source>
        <strain evidence="2">DUCC4014</strain>
    </source>
</reference>
<dbReference type="Gene3D" id="3.50.30.50">
    <property type="entry name" value="Putative cyclase"/>
    <property type="match status" value="1"/>
</dbReference>
<dbReference type="SUPFAM" id="SSF102198">
    <property type="entry name" value="Putative cyclase"/>
    <property type="match status" value="1"/>
</dbReference>
<comment type="similarity">
    <text evidence="1">Belongs to the Cyclase 1 superfamily.</text>
</comment>
<dbReference type="GO" id="GO:0004061">
    <property type="term" value="F:arylformamidase activity"/>
    <property type="evidence" value="ECO:0007669"/>
    <property type="project" value="InterPro"/>
</dbReference>
<protein>
    <recommendedName>
        <fullName evidence="4">Cyclase</fullName>
    </recommendedName>
</protein>
<organism evidence="2 3">
    <name type="scientific">Vanrija pseudolonga</name>
    <dbReference type="NCBI Taxonomy" id="143232"/>
    <lineage>
        <taxon>Eukaryota</taxon>
        <taxon>Fungi</taxon>
        <taxon>Dikarya</taxon>
        <taxon>Basidiomycota</taxon>
        <taxon>Agaricomycotina</taxon>
        <taxon>Tremellomycetes</taxon>
        <taxon>Trichosporonales</taxon>
        <taxon>Trichosporonaceae</taxon>
        <taxon>Vanrija</taxon>
    </lineage>
</organism>
<dbReference type="Pfam" id="PF04199">
    <property type="entry name" value="Cyclase"/>
    <property type="match status" value="1"/>
</dbReference>
<proteinExistence type="inferred from homology"/>
<accession>A0AAF0Y5Y8</accession>
<dbReference type="Proteomes" id="UP000827549">
    <property type="component" value="Chromosome 3"/>
</dbReference>
<dbReference type="PANTHER" id="PTHR34861">
    <property type="match status" value="1"/>
</dbReference>
<sequence>MTTKPTPTPPPFADLPLARPGPPFNAWGLYGADDELGRLNLITPDVVAAAGKLVTEGIVINLNMPLDMAPTIPTRKGLERDVIAKGYANDDHISFNTQCSTQWDGFKHYPYQNYPEQGQHVHYNGMTYEESRKPENKRLGIDNFTRKPITSRAHLLDIPRHVAAHGGGTLSHLDNSTPISVATLDACAKAQGVEFRPGDILLVYTGWNETYAGLSDEDKKGLAFRKVNSCIGVQTGEEAMRWHWEKGFAAVASDAMAYEAWPPVSRPSLHEVFLGGWGLPIGETFDLRNLAAECARLGRWTFLFTSVALYVPGGIASPANAQAVL</sequence>
<dbReference type="GO" id="GO:0019441">
    <property type="term" value="P:L-tryptophan catabolic process to kynurenine"/>
    <property type="evidence" value="ECO:0007669"/>
    <property type="project" value="InterPro"/>
</dbReference>
<evidence type="ECO:0000313" key="3">
    <source>
        <dbReference type="Proteomes" id="UP000827549"/>
    </source>
</evidence>
<dbReference type="EMBL" id="CP086716">
    <property type="protein sequence ID" value="WOO80587.1"/>
    <property type="molecule type" value="Genomic_DNA"/>
</dbReference>
<dbReference type="AlphaFoldDB" id="A0AAF0Y5Y8"/>
<name>A0AAF0Y5Y8_9TREE</name>
<gene>
    <name evidence="2" type="ORF">LOC62_03G004112</name>
</gene>
<dbReference type="GeneID" id="87807352"/>
<dbReference type="InterPro" id="IPR007325">
    <property type="entry name" value="KFase/CYL"/>
</dbReference>
<keyword evidence="3" id="KW-1185">Reference proteome</keyword>
<dbReference type="PANTHER" id="PTHR34861:SF11">
    <property type="entry name" value="CYCLASE"/>
    <property type="match status" value="1"/>
</dbReference>
<evidence type="ECO:0008006" key="4">
    <source>
        <dbReference type="Google" id="ProtNLM"/>
    </source>
</evidence>